<keyword evidence="3" id="KW-1185">Reference proteome</keyword>
<accession>A0A078HJZ2</accession>
<dbReference type="Gramene" id="CDY38835">
    <property type="protein sequence ID" value="CDY38835"/>
    <property type="gene ID" value="GSBRNA2T00066662001"/>
</dbReference>
<evidence type="ECO:0000313" key="3">
    <source>
        <dbReference type="Proteomes" id="UP000028999"/>
    </source>
</evidence>
<dbReference type="PaxDb" id="3708-A0A078HJZ2"/>
<reference evidence="2 3" key="1">
    <citation type="journal article" date="2014" name="Science">
        <title>Plant genetics. Early allopolyploid evolution in the post-Neolithic Brassica napus oilseed genome.</title>
        <authorList>
            <person name="Chalhoub B."/>
            <person name="Denoeud F."/>
            <person name="Liu S."/>
            <person name="Parkin I.A."/>
            <person name="Tang H."/>
            <person name="Wang X."/>
            <person name="Chiquet J."/>
            <person name="Belcram H."/>
            <person name="Tong C."/>
            <person name="Samans B."/>
            <person name="Correa M."/>
            <person name="Da Silva C."/>
            <person name="Just J."/>
            <person name="Falentin C."/>
            <person name="Koh C.S."/>
            <person name="Le Clainche I."/>
            <person name="Bernard M."/>
            <person name="Bento P."/>
            <person name="Noel B."/>
            <person name="Labadie K."/>
            <person name="Alberti A."/>
            <person name="Charles M."/>
            <person name="Arnaud D."/>
            <person name="Guo H."/>
            <person name="Daviaud C."/>
            <person name="Alamery S."/>
            <person name="Jabbari K."/>
            <person name="Zhao M."/>
            <person name="Edger P.P."/>
            <person name="Chelaifa H."/>
            <person name="Tack D."/>
            <person name="Lassalle G."/>
            <person name="Mestiri I."/>
            <person name="Schnel N."/>
            <person name="Le Paslier M.C."/>
            <person name="Fan G."/>
            <person name="Renault V."/>
            <person name="Bayer P.E."/>
            <person name="Golicz A.A."/>
            <person name="Manoli S."/>
            <person name="Lee T.H."/>
            <person name="Thi V.H."/>
            <person name="Chalabi S."/>
            <person name="Hu Q."/>
            <person name="Fan C."/>
            <person name="Tollenaere R."/>
            <person name="Lu Y."/>
            <person name="Battail C."/>
            <person name="Shen J."/>
            <person name="Sidebottom C.H."/>
            <person name="Wang X."/>
            <person name="Canaguier A."/>
            <person name="Chauveau A."/>
            <person name="Berard A."/>
            <person name="Deniot G."/>
            <person name="Guan M."/>
            <person name="Liu Z."/>
            <person name="Sun F."/>
            <person name="Lim Y.P."/>
            <person name="Lyons E."/>
            <person name="Town C.D."/>
            <person name="Bancroft I."/>
            <person name="Wang X."/>
            <person name="Meng J."/>
            <person name="Ma J."/>
            <person name="Pires J.C."/>
            <person name="King G.J."/>
            <person name="Brunel D."/>
            <person name="Delourme R."/>
            <person name="Renard M."/>
            <person name="Aury J.M."/>
            <person name="Adams K.L."/>
            <person name="Batley J."/>
            <person name="Snowdon R.J."/>
            <person name="Tost J."/>
            <person name="Edwards D."/>
            <person name="Zhou Y."/>
            <person name="Hua W."/>
            <person name="Sharpe A.G."/>
            <person name="Paterson A.H."/>
            <person name="Guan C."/>
            <person name="Wincker P."/>
        </authorList>
    </citation>
    <scope>NUCLEOTIDE SEQUENCE [LARGE SCALE GENOMIC DNA]</scope>
    <source>
        <strain evidence="3">cv. Darmor-bzh</strain>
    </source>
</reference>
<evidence type="ECO:0000313" key="2">
    <source>
        <dbReference type="EMBL" id="CDY38835.1"/>
    </source>
</evidence>
<dbReference type="EMBL" id="HG994372">
    <property type="protein sequence ID" value="CAF2109927.1"/>
    <property type="molecule type" value="Genomic_DNA"/>
</dbReference>
<evidence type="ECO:0000313" key="1">
    <source>
        <dbReference type="EMBL" id="CAF2109927.1"/>
    </source>
</evidence>
<dbReference type="AlphaFoldDB" id="A0A078HJZ2"/>
<organism evidence="2 3">
    <name type="scientific">Brassica napus</name>
    <name type="common">Rape</name>
    <dbReference type="NCBI Taxonomy" id="3708"/>
    <lineage>
        <taxon>Eukaryota</taxon>
        <taxon>Viridiplantae</taxon>
        <taxon>Streptophyta</taxon>
        <taxon>Embryophyta</taxon>
        <taxon>Tracheophyta</taxon>
        <taxon>Spermatophyta</taxon>
        <taxon>Magnoliopsida</taxon>
        <taxon>eudicotyledons</taxon>
        <taxon>Gunneridae</taxon>
        <taxon>Pentapetalae</taxon>
        <taxon>rosids</taxon>
        <taxon>malvids</taxon>
        <taxon>Brassicales</taxon>
        <taxon>Brassicaceae</taxon>
        <taxon>Brassiceae</taxon>
        <taxon>Brassica</taxon>
    </lineage>
</organism>
<sequence>MGDGNRDTLCRYMPPYLCSISERHCFGDMTTDELFTTVCLMVSSDCPSFLSHQT</sequence>
<dbReference type="EMBL" id="LK032433">
    <property type="protein sequence ID" value="CDY38835.1"/>
    <property type="molecule type" value="Genomic_DNA"/>
</dbReference>
<reference evidence="2" key="2">
    <citation type="submission" date="2014-06" db="EMBL/GenBank/DDBJ databases">
        <authorList>
            <person name="Genoscope - CEA"/>
        </authorList>
    </citation>
    <scope>NUCLEOTIDE SEQUENCE</scope>
</reference>
<protein>
    <submittedName>
        <fullName evidence="1">(rape) hypothetical protein</fullName>
    </submittedName>
    <submittedName>
        <fullName evidence="2">BnaC08g20090D protein</fullName>
    </submittedName>
</protein>
<dbReference type="Proteomes" id="UP001295469">
    <property type="component" value="Chromosome C08"/>
</dbReference>
<proteinExistence type="predicted"/>
<gene>
    <name evidence="2" type="primary">BnaC08g20090D</name>
    <name evidence="1" type="ORF">DARMORV10_C08P21260.1</name>
    <name evidence="2" type="ORF">GSBRNA2T00066662001</name>
</gene>
<reference evidence="1" key="3">
    <citation type="submission" date="2021-01" db="EMBL/GenBank/DDBJ databases">
        <authorList>
            <consortium name="Genoscope - CEA"/>
            <person name="William W."/>
        </authorList>
    </citation>
    <scope>NUCLEOTIDE SEQUENCE</scope>
</reference>
<dbReference type="Proteomes" id="UP000028999">
    <property type="component" value="Unassembled WGS sequence"/>
</dbReference>
<name>A0A078HJZ2_BRANA</name>